<keyword evidence="1" id="KW-0472">Membrane</keyword>
<dbReference type="AlphaFoldDB" id="A0A6C0AGU7"/>
<keyword evidence="1" id="KW-1133">Transmembrane helix</keyword>
<proteinExistence type="predicted"/>
<reference evidence="2" key="1">
    <citation type="journal article" date="2020" name="Nature">
        <title>Giant virus diversity and host interactions through global metagenomics.</title>
        <authorList>
            <person name="Schulz F."/>
            <person name="Roux S."/>
            <person name="Paez-Espino D."/>
            <person name="Jungbluth S."/>
            <person name="Walsh D.A."/>
            <person name="Denef V.J."/>
            <person name="McMahon K.D."/>
            <person name="Konstantinidis K.T."/>
            <person name="Eloe-Fadrosh E.A."/>
            <person name="Kyrpides N.C."/>
            <person name="Woyke T."/>
        </authorList>
    </citation>
    <scope>NUCLEOTIDE SEQUENCE</scope>
    <source>
        <strain evidence="2">GVMAG-S-1024976-23</strain>
    </source>
</reference>
<feature type="transmembrane region" description="Helical" evidence="1">
    <location>
        <begin position="64"/>
        <end position="83"/>
    </location>
</feature>
<evidence type="ECO:0000313" key="2">
    <source>
        <dbReference type="EMBL" id="QHS78585.1"/>
    </source>
</evidence>
<dbReference type="EMBL" id="MN740601">
    <property type="protein sequence ID" value="QHS78585.1"/>
    <property type="molecule type" value="Genomic_DNA"/>
</dbReference>
<feature type="transmembrane region" description="Helical" evidence="1">
    <location>
        <begin position="32"/>
        <end position="52"/>
    </location>
</feature>
<protein>
    <submittedName>
        <fullName evidence="2">Uncharacterized protein</fullName>
    </submittedName>
</protein>
<keyword evidence="1" id="KW-0812">Transmembrane</keyword>
<organism evidence="2">
    <name type="scientific">viral metagenome</name>
    <dbReference type="NCBI Taxonomy" id="1070528"/>
    <lineage>
        <taxon>unclassified sequences</taxon>
        <taxon>metagenomes</taxon>
        <taxon>organismal metagenomes</taxon>
    </lineage>
</organism>
<accession>A0A6C0AGU7</accession>
<sequence length="84" mass="9346">MIGISKIISNISQEIGQIGGAAKKVKPIPLSLLLLIIIIAYLLKTYIVYVSYNSIAPKLYEEKYEPITFGESFMLILLVIGLLF</sequence>
<evidence type="ECO:0000256" key="1">
    <source>
        <dbReference type="SAM" id="Phobius"/>
    </source>
</evidence>
<name>A0A6C0AGU7_9ZZZZ</name>